<protein>
    <submittedName>
        <fullName evidence="4">TetR/AcrR family transcriptional regulator</fullName>
    </submittedName>
</protein>
<name>A0ABT0M942_9BACL</name>
<dbReference type="InterPro" id="IPR050624">
    <property type="entry name" value="HTH-type_Tx_Regulator"/>
</dbReference>
<dbReference type="Gene3D" id="1.10.357.10">
    <property type="entry name" value="Tetracycline Repressor, domain 2"/>
    <property type="match status" value="1"/>
</dbReference>
<dbReference type="EMBL" id="JAMAST010000003">
    <property type="protein sequence ID" value="MCL1631398.1"/>
    <property type="molecule type" value="Genomic_DNA"/>
</dbReference>
<dbReference type="PROSITE" id="PS50977">
    <property type="entry name" value="HTH_TETR_2"/>
    <property type="match status" value="1"/>
</dbReference>
<sequence>MSTKQEIFNCALALFSEKGYNGVSIRDIARAVGIKGSSIYNHYAGKEAIMDDICQTFVKTFSFSRPPIDRITASMEKMPVEDVFKSLILAYGKRIDAQWTQMATLIFSEHFYNRTAQSIFKKEMIENNVDYYIAILTEMERRGKIKTIDKPLIAALFNNEQIMLSMQYAHCRTSEEKKKIAGLMMKSADYIFKGLETKEDAGNP</sequence>
<evidence type="ECO:0000259" key="3">
    <source>
        <dbReference type="PROSITE" id="PS50977"/>
    </source>
</evidence>
<dbReference type="RefSeq" id="WP_249099241.1">
    <property type="nucleotide sequence ID" value="NZ_JAMAST010000003.1"/>
</dbReference>
<evidence type="ECO:0000256" key="1">
    <source>
        <dbReference type="ARBA" id="ARBA00023125"/>
    </source>
</evidence>
<proteinExistence type="predicted"/>
<comment type="caution">
    <text evidence="4">The sequence shown here is derived from an EMBL/GenBank/DDBJ whole genome shotgun (WGS) entry which is preliminary data.</text>
</comment>
<dbReference type="PANTHER" id="PTHR43479">
    <property type="entry name" value="ACREF/ENVCD OPERON REPRESSOR-RELATED"/>
    <property type="match status" value="1"/>
</dbReference>
<dbReference type="Pfam" id="PF00440">
    <property type="entry name" value="TetR_N"/>
    <property type="match status" value="1"/>
</dbReference>
<organism evidence="4 5">
    <name type="scientific">Sporolactobacillus mangiferae</name>
    <dbReference type="NCBI Taxonomy" id="2940498"/>
    <lineage>
        <taxon>Bacteria</taxon>
        <taxon>Bacillati</taxon>
        <taxon>Bacillota</taxon>
        <taxon>Bacilli</taxon>
        <taxon>Bacillales</taxon>
        <taxon>Sporolactobacillaceae</taxon>
        <taxon>Sporolactobacillus</taxon>
    </lineage>
</organism>
<dbReference type="SUPFAM" id="SSF46689">
    <property type="entry name" value="Homeodomain-like"/>
    <property type="match status" value="1"/>
</dbReference>
<evidence type="ECO:0000313" key="4">
    <source>
        <dbReference type="EMBL" id="MCL1631398.1"/>
    </source>
</evidence>
<keyword evidence="1 2" id="KW-0238">DNA-binding</keyword>
<accession>A0ABT0M942</accession>
<dbReference type="Proteomes" id="UP001203004">
    <property type="component" value="Unassembled WGS sequence"/>
</dbReference>
<dbReference type="PRINTS" id="PR00455">
    <property type="entry name" value="HTHTETR"/>
</dbReference>
<dbReference type="PANTHER" id="PTHR43479:SF11">
    <property type="entry name" value="ACREF_ENVCD OPERON REPRESSOR-RELATED"/>
    <property type="match status" value="1"/>
</dbReference>
<dbReference type="InterPro" id="IPR009057">
    <property type="entry name" value="Homeodomain-like_sf"/>
</dbReference>
<feature type="domain" description="HTH tetR-type" evidence="3">
    <location>
        <begin position="1"/>
        <end position="61"/>
    </location>
</feature>
<gene>
    <name evidence="4" type="ORF">M3N64_05455</name>
</gene>
<dbReference type="InterPro" id="IPR001647">
    <property type="entry name" value="HTH_TetR"/>
</dbReference>
<feature type="DNA-binding region" description="H-T-H motif" evidence="2">
    <location>
        <begin position="24"/>
        <end position="43"/>
    </location>
</feature>
<reference evidence="4 5" key="1">
    <citation type="submission" date="2022-05" db="EMBL/GenBank/DDBJ databases">
        <title>Sporolactobacillus sp nov CPB3-1, isolated from tree bark (Mangifera indica L.).</title>
        <authorList>
            <person name="Phuengjayaem S."/>
            <person name="Tanasupawat S."/>
        </authorList>
    </citation>
    <scope>NUCLEOTIDE SEQUENCE [LARGE SCALE GENOMIC DNA]</scope>
    <source>
        <strain evidence="4 5">CPB3-1</strain>
    </source>
</reference>
<evidence type="ECO:0000256" key="2">
    <source>
        <dbReference type="PROSITE-ProRule" id="PRU00335"/>
    </source>
</evidence>
<evidence type="ECO:0000313" key="5">
    <source>
        <dbReference type="Proteomes" id="UP001203004"/>
    </source>
</evidence>
<keyword evidence="5" id="KW-1185">Reference proteome</keyword>